<dbReference type="GO" id="GO:0006635">
    <property type="term" value="P:fatty acid beta-oxidation"/>
    <property type="evidence" value="ECO:0007669"/>
    <property type="project" value="TreeGrafter"/>
</dbReference>
<dbReference type="PANTHER" id="PTHR11941">
    <property type="entry name" value="ENOYL-COA HYDRATASE-RELATED"/>
    <property type="match status" value="1"/>
</dbReference>
<dbReference type="Proteomes" id="UP000465361">
    <property type="component" value="Unassembled WGS sequence"/>
</dbReference>
<evidence type="ECO:0000313" key="3">
    <source>
        <dbReference type="Proteomes" id="UP000465361"/>
    </source>
</evidence>
<dbReference type="NCBIfam" id="TIGR03222">
    <property type="entry name" value="benzo_boxC"/>
    <property type="match status" value="1"/>
</dbReference>
<comment type="caution">
    <text evidence="2">The sequence shown here is derived from an EMBL/GenBank/DDBJ whole genome shotgun (WGS) entry which is preliminary data.</text>
</comment>
<dbReference type="InterPro" id="IPR001753">
    <property type="entry name" value="Enoyl-CoA_hydra/iso"/>
</dbReference>
<protein>
    <submittedName>
        <fullName evidence="2">Enoyl-CoA hydratase</fullName>
    </submittedName>
</protein>
<dbReference type="PANTHER" id="PTHR11941:SF54">
    <property type="entry name" value="ENOYL-COA HYDRATASE, MITOCHONDRIAL"/>
    <property type="match status" value="1"/>
</dbReference>
<evidence type="ECO:0000313" key="2">
    <source>
        <dbReference type="EMBL" id="GFG75748.1"/>
    </source>
</evidence>
<proteinExistence type="predicted"/>
<sequence length="580" mass="63445">MAVAADIGVGREPFVSVSDVGEVPERRQVSFDTHPDCYRHWTLRIEGEVAWLVLDVDEGGGLVPGYELKLNSYDLGVDIELYDATQRLRFEHPEVKAVVITSGKERVFCAGANIRMLASSPHEWKVNFCKFTNETRNGIEDAAAYSGQRYLAAVNGSCAGGGYELALACDHILLIDDNVSAVSLPEVPLLGVLPGTGGLTRLVDKRRVRKDRADVFATRPDGLRGKAAQRWGLVDELAPPRQFEHAVKRRAAALASTSRRPSGVAGVQLTPLRRTSSDHSIAYDFVTAEFDRANGAVHITVHAPTEPAPADMDAAAGQGASFWPLALTRELDDLILRLRTNEMTVGIWIFKTSGDMDVVAGFERLLLDGLDSNWLATEIVHYYKRVLKRLDSTSRSLMALITPGSCYTGMLAELAFACDQQYMLDGPPPEDENSELSAGLRLSAINFGTLPMGNGLSRLGSRFYGHPDHLNWLRDNKTDVVLTAAQADELGLVTAAPDDIDWEDEIRLAIEARAALSPDACTGMEANLRFAGPETLETKILGRLSAWQNWVFSRPNATGPEGALLRYGTGQKPIFDKKRV</sequence>
<name>A0A7I9Y111_9MYCO</name>
<dbReference type="InterPro" id="IPR017633">
    <property type="entry name" value="Benz-CoA_dihydrodiol_lyase"/>
</dbReference>
<evidence type="ECO:0000256" key="1">
    <source>
        <dbReference type="ARBA" id="ARBA00023098"/>
    </source>
</evidence>
<dbReference type="GO" id="GO:0016829">
    <property type="term" value="F:lyase activity"/>
    <property type="evidence" value="ECO:0007669"/>
    <property type="project" value="InterPro"/>
</dbReference>
<dbReference type="Pfam" id="PF00378">
    <property type="entry name" value="ECH_1"/>
    <property type="match status" value="1"/>
</dbReference>
<reference evidence="2 3" key="1">
    <citation type="journal article" date="2019" name="Emerg. Microbes Infect.">
        <title>Comprehensive subspecies identification of 175 nontuberculous mycobacteria species based on 7547 genomic profiles.</title>
        <authorList>
            <person name="Matsumoto Y."/>
            <person name="Kinjo T."/>
            <person name="Motooka D."/>
            <person name="Nabeya D."/>
            <person name="Jung N."/>
            <person name="Uechi K."/>
            <person name="Horii T."/>
            <person name="Iida T."/>
            <person name="Fujita J."/>
            <person name="Nakamura S."/>
        </authorList>
    </citation>
    <scope>NUCLEOTIDE SEQUENCE [LARGE SCALE GENOMIC DNA]</scope>
    <source>
        <strain evidence="2 3">JCM 17322</strain>
    </source>
</reference>
<dbReference type="RefSeq" id="WP_163758669.1">
    <property type="nucleotide sequence ID" value="NZ_BLKW01000004.1"/>
</dbReference>
<dbReference type="Gene3D" id="3.90.226.10">
    <property type="entry name" value="2-enoyl-CoA Hydratase, Chain A, domain 1"/>
    <property type="match status" value="2"/>
</dbReference>
<dbReference type="EMBL" id="BLKW01000004">
    <property type="protein sequence ID" value="GFG75748.1"/>
    <property type="molecule type" value="Genomic_DNA"/>
</dbReference>
<accession>A0A7I9Y111</accession>
<dbReference type="AlphaFoldDB" id="A0A7I9Y111"/>
<gene>
    <name evidence="2" type="primary">paaG_2</name>
    <name evidence="2" type="ORF">MBOT_31130</name>
</gene>
<dbReference type="InterPro" id="IPR029045">
    <property type="entry name" value="ClpP/crotonase-like_dom_sf"/>
</dbReference>
<dbReference type="SUPFAM" id="SSF52096">
    <property type="entry name" value="ClpP/crotonase"/>
    <property type="match status" value="2"/>
</dbReference>
<organism evidence="2 3">
    <name type="scientific">Mycobacterium botniense</name>
    <dbReference type="NCBI Taxonomy" id="84962"/>
    <lineage>
        <taxon>Bacteria</taxon>
        <taxon>Bacillati</taxon>
        <taxon>Actinomycetota</taxon>
        <taxon>Actinomycetes</taxon>
        <taxon>Mycobacteriales</taxon>
        <taxon>Mycobacteriaceae</taxon>
        <taxon>Mycobacterium</taxon>
    </lineage>
</organism>
<keyword evidence="3" id="KW-1185">Reference proteome</keyword>
<keyword evidence="1" id="KW-0443">Lipid metabolism</keyword>
<dbReference type="CDD" id="cd06558">
    <property type="entry name" value="crotonase-like"/>
    <property type="match status" value="1"/>
</dbReference>